<proteinExistence type="predicted"/>
<evidence type="ECO:0000313" key="3">
    <source>
        <dbReference type="Proteomes" id="UP000217199"/>
    </source>
</evidence>
<feature type="region of interest" description="Disordered" evidence="1">
    <location>
        <begin position="26"/>
        <end position="67"/>
    </location>
</feature>
<evidence type="ECO:0000313" key="2">
    <source>
        <dbReference type="EMBL" id="PAV21653.1"/>
    </source>
</evidence>
<gene>
    <name evidence="2" type="ORF">PNOK_0161000</name>
</gene>
<organism evidence="2 3">
    <name type="scientific">Pyrrhoderma noxium</name>
    <dbReference type="NCBI Taxonomy" id="2282107"/>
    <lineage>
        <taxon>Eukaryota</taxon>
        <taxon>Fungi</taxon>
        <taxon>Dikarya</taxon>
        <taxon>Basidiomycota</taxon>
        <taxon>Agaricomycotina</taxon>
        <taxon>Agaricomycetes</taxon>
        <taxon>Hymenochaetales</taxon>
        <taxon>Hymenochaetaceae</taxon>
        <taxon>Pyrrhoderma</taxon>
    </lineage>
</organism>
<dbReference type="EMBL" id="NBII01000002">
    <property type="protein sequence ID" value="PAV21653.1"/>
    <property type="molecule type" value="Genomic_DNA"/>
</dbReference>
<dbReference type="AlphaFoldDB" id="A0A286UPX1"/>
<dbReference type="Proteomes" id="UP000217199">
    <property type="component" value="Unassembled WGS sequence"/>
</dbReference>
<sequence length="67" mass="7240">MSTSLTISLESSARTVVANAFMQHDKDNQKLTQPEQNYTSISMTTKKSPSPPGGRGLSSYSIGTYVL</sequence>
<comment type="caution">
    <text evidence="2">The sequence shown here is derived from an EMBL/GenBank/DDBJ whole genome shotgun (WGS) entry which is preliminary data.</text>
</comment>
<evidence type="ECO:0000256" key="1">
    <source>
        <dbReference type="SAM" id="MobiDB-lite"/>
    </source>
</evidence>
<feature type="compositionally biased region" description="Polar residues" evidence="1">
    <location>
        <begin position="30"/>
        <end position="47"/>
    </location>
</feature>
<name>A0A286UPX1_9AGAM</name>
<dbReference type="InParanoid" id="A0A286UPX1"/>
<reference evidence="2 3" key="1">
    <citation type="journal article" date="2017" name="Mol. Ecol.">
        <title>Comparative and population genomic landscape of Phellinus noxius: A hypervariable fungus causing root rot in trees.</title>
        <authorList>
            <person name="Chung C.L."/>
            <person name="Lee T.J."/>
            <person name="Akiba M."/>
            <person name="Lee H.H."/>
            <person name="Kuo T.H."/>
            <person name="Liu D."/>
            <person name="Ke H.M."/>
            <person name="Yokoi T."/>
            <person name="Roa M.B."/>
            <person name="Lu M.J."/>
            <person name="Chang Y.Y."/>
            <person name="Ann P.J."/>
            <person name="Tsai J.N."/>
            <person name="Chen C.Y."/>
            <person name="Tzean S.S."/>
            <person name="Ota Y."/>
            <person name="Hattori T."/>
            <person name="Sahashi N."/>
            <person name="Liou R.F."/>
            <person name="Kikuchi T."/>
            <person name="Tsai I.J."/>
        </authorList>
    </citation>
    <scope>NUCLEOTIDE SEQUENCE [LARGE SCALE GENOMIC DNA]</scope>
    <source>
        <strain evidence="2 3">FFPRI411160</strain>
    </source>
</reference>
<accession>A0A286UPX1</accession>
<keyword evidence="3" id="KW-1185">Reference proteome</keyword>
<protein>
    <submittedName>
        <fullName evidence="2">Uncharacterized protein</fullName>
    </submittedName>
</protein>